<organism evidence="11">
    <name type="scientific">Columbicola macrourae</name>
    <dbReference type="NCBI Taxonomy" id="128993"/>
    <lineage>
        <taxon>Eukaryota</taxon>
        <taxon>Metazoa</taxon>
        <taxon>Ecdysozoa</taxon>
        <taxon>Arthropoda</taxon>
        <taxon>Hexapoda</taxon>
        <taxon>Insecta</taxon>
        <taxon>Pterygota</taxon>
        <taxon>Neoptera</taxon>
        <taxon>Paraneoptera</taxon>
        <taxon>Psocodea</taxon>
        <taxon>Troctomorpha</taxon>
        <taxon>Phthiraptera</taxon>
        <taxon>Ischnocera</taxon>
        <taxon>Philopteridae</taxon>
        <taxon>Columbicola</taxon>
    </lineage>
</organism>
<feature type="transmembrane region" description="Helical" evidence="9">
    <location>
        <begin position="83"/>
        <end position="108"/>
    </location>
</feature>
<sequence>MFVKGFHPFHIVDPSPWPLLGSLSLMSLVFFTFSMFVDPQKGSFLWWVISICSLSMVVYQWWRDVSRESSYQGHHSNKAVKGLKLGMIMFILSEIMFFFSFFFGFFFFSLNPDVEMGMKWPPEGVESLSFLSVPMLNTILLLSSGVSITWAHHGLISSNMSTAMSGLMWTISLGVIFTLFQMTEYLECNFTIADSVFGSVFYIATGFHGIHVLVGTIFIITSTIRILLLLMTNKNHLGFEMSAWYWHFVDVVWLFLFITIYWWGA</sequence>
<evidence type="ECO:0000256" key="7">
    <source>
        <dbReference type="ARBA" id="ARBA00023136"/>
    </source>
</evidence>
<dbReference type="PROSITE" id="PS50253">
    <property type="entry name" value="COX3"/>
    <property type="match status" value="1"/>
</dbReference>
<geneLocation type="mitochondrion" evidence="11"/>
<evidence type="ECO:0000313" key="11">
    <source>
        <dbReference type="EMBL" id="QIK02032.1"/>
    </source>
</evidence>
<dbReference type="Pfam" id="PF00510">
    <property type="entry name" value="COX3"/>
    <property type="match status" value="1"/>
</dbReference>
<dbReference type="GO" id="GO:0004129">
    <property type="term" value="F:cytochrome-c oxidase activity"/>
    <property type="evidence" value="ECO:0007669"/>
    <property type="project" value="InterPro"/>
</dbReference>
<feature type="transmembrane region" description="Helical" evidence="9">
    <location>
        <begin position="200"/>
        <end position="231"/>
    </location>
</feature>
<accession>A0A6G7SJY8</accession>
<reference evidence="11" key="1">
    <citation type="submission" date="2020-02" db="EMBL/GenBank/DDBJ databases">
        <title>Mitochondrial genomes of Columbicola feather lice are highly fragmented, indicating repeated evolution of minicircle-type genomes in parasitic lice.</title>
        <authorList>
            <person name="Sweet A."/>
            <person name="Johnson K."/>
            <person name="Cameron S."/>
        </authorList>
    </citation>
    <scope>NUCLEOTIDE SEQUENCE</scope>
    <source>
        <strain evidence="11">44-9</strain>
        <tissue evidence="11">Whole louse</tissue>
    </source>
</reference>
<evidence type="ECO:0000256" key="4">
    <source>
        <dbReference type="ARBA" id="ARBA00022692"/>
    </source>
</evidence>
<dbReference type="InterPro" id="IPR035973">
    <property type="entry name" value="Cyt_c_oxidase_su3-like_sf"/>
</dbReference>
<evidence type="ECO:0000256" key="6">
    <source>
        <dbReference type="ARBA" id="ARBA00022989"/>
    </source>
</evidence>
<protein>
    <recommendedName>
        <fullName evidence="3 8">Cytochrome c oxidase subunit 3</fullName>
    </recommendedName>
</protein>
<dbReference type="CDD" id="cd01665">
    <property type="entry name" value="Cyt_c_Oxidase_III"/>
    <property type="match status" value="1"/>
</dbReference>
<dbReference type="InterPro" id="IPR000298">
    <property type="entry name" value="Cyt_c_oxidase-like_su3"/>
</dbReference>
<dbReference type="InterPro" id="IPR024791">
    <property type="entry name" value="Cyt_c/ubiquinol_Oxase_su3"/>
</dbReference>
<dbReference type="PANTHER" id="PTHR11403">
    <property type="entry name" value="CYTOCHROME C OXIDASE SUBUNIT III"/>
    <property type="match status" value="1"/>
</dbReference>
<dbReference type="InterPro" id="IPR033945">
    <property type="entry name" value="Cyt_c_oxase_su3_dom"/>
</dbReference>
<feature type="transmembrane region" description="Helical" evidence="9">
    <location>
        <begin position="243"/>
        <end position="263"/>
    </location>
</feature>
<dbReference type="PANTHER" id="PTHR11403:SF7">
    <property type="entry name" value="CYTOCHROME C OXIDASE SUBUNIT 3"/>
    <property type="match status" value="1"/>
</dbReference>
<comment type="similarity">
    <text evidence="2 8">Belongs to the cytochrome c oxidase subunit 3 family.</text>
</comment>
<proteinExistence type="inferred from homology"/>
<evidence type="ECO:0000256" key="2">
    <source>
        <dbReference type="ARBA" id="ARBA00010581"/>
    </source>
</evidence>
<evidence type="ECO:0000256" key="1">
    <source>
        <dbReference type="ARBA" id="ARBA00004141"/>
    </source>
</evidence>
<gene>
    <name evidence="11" type="primary">COX3</name>
</gene>
<dbReference type="Gene3D" id="1.20.120.80">
    <property type="entry name" value="Cytochrome c oxidase, subunit III, four-helix bundle"/>
    <property type="match status" value="1"/>
</dbReference>
<feature type="transmembrane region" description="Helical" evidence="9">
    <location>
        <begin position="17"/>
        <end position="37"/>
    </location>
</feature>
<dbReference type="GO" id="GO:0005739">
    <property type="term" value="C:mitochondrion"/>
    <property type="evidence" value="ECO:0007669"/>
    <property type="project" value="TreeGrafter"/>
</dbReference>
<evidence type="ECO:0000256" key="5">
    <source>
        <dbReference type="ARBA" id="ARBA00022967"/>
    </source>
</evidence>
<feature type="domain" description="Heme-copper oxidase subunit III family profile" evidence="10">
    <location>
        <begin position="5"/>
        <end position="265"/>
    </location>
</feature>
<dbReference type="GO" id="GO:0016020">
    <property type="term" value="C:membrane"/>
    <property type="evidence" value="ECO:0007669"/>
    <property type="project" value="UniProtKB-SubCell"/>
</dbReference>
<dbReference type="EMBL" id="MT113929">
    <property type="protein sequence ID" value="QIK02032.1"/>
    <property type="molecule type" value="Genomic_DNA"/>
</dbReference>
<dbReference type="InterPro" id="IPR013833">
    <property type="entry name" value="Cyt_c_oxidase_su3_a-hlx"/>
</dbReference>
<dbReference type="AlphaFoldDB" id="A0A6G7SJY8"/>
<comment type="function">
    <text evidence="8">Component of the cytochrome c oxidase, the last enzyme in the mitochondrial electron transport chain which drives oxidative phosphorylation. The respiratory chain contains 3 multisubunit complexes succinate dehydrogenase (complex II, CII), ubiquinol-cytochrome c oxidoreductase (cytochrome b-c1 complex, complex III, CIII) and cytochrome c oxidase (complex IV, CIV), that cooperate to transfer electrons derived from NADH and succinate to molecular oxygen, creating an electrochemical gradient over the inner membrane that drives transmembrane transport and the ATP synthase. Cytochrome c oxidase is the component of the respiratory chain that catalyzes the reduction of oxygen to water. Electrons originating from reduced cytochrome c in the intermembrane space (IMS) are transferred via the dinuclear copper A center (CU(A)) of subunit 2 and heme A of subunit 1 to the active site in subunit 1, a binuclear center (BNC) formed by heme A3 and copper B (CU(B)). The BNC reduces molecular oxygen to 2 water molecules using 4 electrons from cytochrome c in the IMS and 4 protons from the mitochondrial matrix.</text>
</comment>
<comment type="subcellular location">
    <subcellularLocation>
        <location evidence="1">Membrane</location>
        <topology evidence="1">Multi-pass membrane protein</topology>
    </subcellularLocation>
</comment>
<name>A0A6G7SJY8_9NEOP</name>
<dbReference type="GO" id="GO:0006123">
    <property type="term" value="P:mitochondrial electron transport, cytochrome c to oxygen"/>
    <property type="evidence" value="ECO:0007669"/>
    <property type="project" value="TreeGrafter"/>
</dbReference>
<keyword evidence="6 9" id="KW-1133">Transmembrane helix</keyword>
<evidence type="ECO:0000256" key="3">
    <source>
        <dbReference type="ARBA" id="ARBA00015944"/>
    </source>
</evidence>
<keyword evidence="7 9" id="KW-0472">Membrane</keyword>
<dbReference type="Gene3D" id="1.10.287.70">
    <property type="match status" value="1"/>
</dbReference>
<keyword evidence="5" id="KW-1278">Translocase</keyword>
<feature type="transmembrane region" description="Helical" evidence="9">
    <location>
        <begin position="163"/>
        <end position="180"/>
    </location>
</feature>
<keyword evidence="8 11" id="KW-0496">Mitochondrion</keyword>
<feature type="transmembrane region" description="Helical" evidence="9">
    <location>
        <begin position="128"/>
        <end position="151"/>
    </location>
</feature>
<dbReference type="SUPFAM" id="SSF81452">
    <property type="entry name" value="Cytochrome c oxidase subunit III-like"/>
    <property type="match status" value="1"/>
</dbReference>
<feature type="transmembrane region" description="Helical" evidence="9">
    <location>
        <begin position="43"/>
        <end position="62"/>
    </location>
</feature>
<evidence type="ECO:0000256" key="9">
    <source>
        <dbReference type="SAM" id="Phobius"/>
    </source>
</evidence>
<evidence type="ECO:0000256" key="8">
    <source>
        <dbReference type="RuleBase" id="RU003375"/>
    </source>
</evidence>
<keyword evidence="4 8" id="KW-0812">Transmembrane</keyword>
<evidence type="ECO:0000259" key="10">
    <source>
        <dbReference type="PROSITE" id="PS50253"/>
    </source>
</evidence>